<evidence type="ECO:0008006" key="6">
    <source>
        <dbReference type="Google" id="ProtNLM"/>
    </source>
</evidence>
<reference evidence="4 5" key="1">
    <citation type="journal article" date="2016" name="Nat. Commun.">
        <title>Thousands of microbial genomes shed light on interconnected biogeochemical processes in an aquifer system.</title>
        <authorList>
            <person name="Anantharaman K."/>
            <person name="Brown C.T."/>
            <person name="Hug L.A."/>
            <person name="Sharon I."/>
            <person name="Castelle C.J."/>
            <person name="Probst A.J."/>
            <person name="Thomas B.C."/>
            <person name="Singh A."/>
            <person name="Wilkins M.J."/>
            <person name="Karaoz U."/>
            <person name="Brodie E.L."/>
            <person name="Williams K.H."/>
            <person name="Hubbard S.S."/>
            <person name="Banfield J.F."/>
        </authorList>
    </citation>
    <scope>NUCLEOTIDE SEQUENCE [LARGE SCALE GENOMIC DNA]</scope>
</reference>
<evidence type="ECO:0000256" key="2">
    <source>
        <dbReference type="ARBA" id="ARBA00022801"/>
    </source>
</evidence>
<sequence>MNLKLKLIIGLGNPDPKYQNTYHNVGHLFIDYLTKSSQLKTKNLKTDVYMNESGRFVARTLKKHNANPKELLIVHDDSDLGLGTYKLQFGRGAAGHHGIENVIKVLKTKNFWRLRIGIRPPQEKTRQRAEKFVLKKISTADKKSLEGVFEKL</sequence>
<dbReference type="PANTHER" id="PTHR17224:SF1">
    <property type="entry name" value="PEPTIDYL-TRNA HYDROLASE"/>
    <property type="match status" value="1"/>
</dbReference>
<dbReference type="InterPro" id="IPR001328">
    <property type="entry name" value="Pept_tRNA_hydro"/>
</dbReference>
<dbReference type="InterPro" id="IPR036416">
    <property type="entry name" value="Pept_tRNA_hydro_sf"/>
</dbReference>
<dbReference type="CDD" id="cd00462">
    <property type="entry name" value="PTH"/>
    <property type="match status" value="1"/>
</dbReference>
<dbReference type="AlphaFoldDB" id="A0A1G1ZQ40"/>
<keyword evidence="3" id="KW-0694">RNA-binding</keyword>
<dbReference type="GO" id="GO:0004045">
    <property type="term" value="F:peptidyl-tRNA hydrolase activity"/>
    <property type="evidence" value="ECO:0007669"/>
    <property type="project" value="InterPro"/>
</dbReference>
<dbReference type="PANTHER" id="PTHR17224">
    <property type="entry name" value="PEPTIDYL-TRNA HYDROLASE"/>
    <property type="match status" value="1"/>
</dbReference>
<dbReference type="GO" id="GO:0000049">
    <property type="term" value="F:tRNA binding"/>
    <property type="evidence" value="ECO:0007669"/>
    <property type="project" value="UniProtKB-KW"/>
</dbReference>
<organism evidence="4 5">
    <name type="scientific">Candidatus Harrisonbacteria bacterium RIFCSPLOWO2_01_FULL_44_18</name>
    <dbReference type="NCBI Taxonomy" id="1798407"/>
    <lineage>
        <taxon>Bacteria</taxon>
        <taxon>Candidatus Harrisoniibacteriota</taxon>
    </lineage>
</organism>
<dbReference type="Proteomes" id="UP000177942">
    <property type="component" value="Unassembled WGS sequence"/>
</dbReference>
<dbReference type="Gene3D" id="3.40.50.1470">
    <property type="entry name" value="Peptidyl-tRNA hydrolase"/>
    <property type="match status" value="1"/>
</dbReference>
<dbReference type="SUPFAM" id="SSF53178">
    <property type="entry name" value="Peptidyl-tRNA hydrolase-like"/>
    <property type="match status" value="1"/>
</dbReference>
<dbReference type="STRING" id="1798407.A3A16_00085"/>
<evidence type="ECO:0000256" key="3">
    <source>
        <dbReference type="ARBA" id="ARBA00022884"/>
    </source>
</evidence>
<dbReference type="EMBL" id="MHJJ01000002">
    <property type="protein sequence ID" value="OGY66296.1"/>
    <property type="molecule type" value="Genomic_DNA"/>
</dbReference>
<gene>
    <name evidence="4" type="ORF">A3A16_00085</name>
</gene>
<proteinExistence type="predicted"/>
<evidence type="ECO:0000313" key="4">
    <source>
        <dbReference type="EMBL" id="OGY66296.1"/>
    </source>
</evidence>
<name>A0A1G1ZQ40_9BACT</name>
<accession>A0A1G1ZQ40</accession>
<evidence type="ECO:0000256" key="1">
    <source>
        <dbReference type="ARBA" id="ARBA00022555"/>
    </source>
</evidence>
<evidence type="ECO:0000313" key="5">
    <source>
        <dbReference type="Proteomes" id="UP000177942"/>
    </source>
</evidence>
<dbReference type="Pfam" id="PF01195">
    <property type="entry name" value="Pept_tRNA_hydro"/>
    <property type="match status" value="1"/>
</dbReference>
<keyword evidence="2" id="KW-0378">Hydrolase</keyword>
<protein>
    <recommendedName>
        <fullName evidence="6">Aminoacyl-tRNA hydrolase</fullName>
    </recommendedName>
</protein>
<dbReference type="NCBIfam" id="TIGR00447">
    <property type="entry name" value="pth"/>
    <property type="match status" value="1"/>
</dbReference>
<comment type="caution">
    <text evidence="4">The sequence shown here is derived from an EMBL/GenBank/DDBJ whole genome shotgun (WGS) entry which is preliminary data.</text>
</comment>
<keyword evidence="1" id="KW-0820">tRNA-binding</keyword>